<sequence>MSIHWQTLAFSELTTSQLYAILQARSEVFVVEQNCPYLDADGADLNCHHLSAWNDESQLAAYLRVVPPGLKYPEASLGRVITTQHGRGQGLGKQLLVRGIAECQRLHPQQAIRIGAQHYLEKFYQSFGFVTVSDIYLEDDIPHVEMLLSASTRSQS</sequence>
<proteinExistence type="predicted"/>
<feature type="domain" description="N-acetyltransferase" evidence="1">
    <location>
        <begin position="8"/>
        <end position="151"/>
    </location>
</feature>
<dbReference type="EMBL" id="CP133720">
    <property type="protein sequence ID" value="WMW79631.1"/>
    <property type="molecule type" value="Genomic_DNA"/>
</dbReference>
<dbReference type="Gene3D" id="3.40.630.30">
    <property type="match status" value="1"/>
</dbReference>
<organism evidence="2 3">
    <name type="scientific">Undibacterium cyanobacteriorum</name>
    <dbReference type="NCBI Taxonomy" id="3073561"/>
    <lineage>
        <taxon>Bacteria</taxon>
        <taxon>Pseudomonadati</taxon>
        <taxon>Pseudomonadota</taxon>
        <taxon>Betaproteobacteria</taxon>
        <taxon>Burkholderiales</taxon>
        <taxon>Oxalobacteraceae</taxon>
        <taxon>Undibacterium</taxon>
    </lineage>
</organism>
<dbReference type="InterPro" id="IPR016181">
    <property type="entry name" value="Acyl_CoA_acyltransferase"/>
</dbReference>
<dbReference type="InterPro" id="IPR000182">
    <property type="entry name" value="GNAT_dom"/>
</dbReference>
<dbReference type="Proteomes" id="UP001181355">
    <property type="component" value="Chromosome"/>
</dbReference>
<dbReference type="CDD" id="cd04301">
    <property type="entry name" value="NAT_SF"/>
    <property type="match status" value="1"/>
</dbReference>
<evidence type="ECO:0000313" key="3">
    <source>
        <dbReference type="Proteomes" id="UP001181355"/>
    </source>
</evidence>
<evidence type="ECO:0000259" key="1">
    <source>
        <dbReference type="PROSITE" id="PS51186"/>
    </source>
</evidence>
<dbReference type="Pfam" id="PF13673">
    <property type="entry name" value="Acetyltransf_10"/>
    <property type="match status" value="1"/>
</dbReference>
<reference evidence="2" key="1">
    <citation type="submission" date="2023-09" db="EMBL/GenBank/DDBJ databases">
        <title>Undibacterium sp. 20NA77.5 isolated from freshwater.</title>
        <authorList>
            <person name="Le V."/>
            <person name="Ko S.-R."/>
            <person name="Ahn C.-Y."/>
            <person name="Oh H.-M."/>
        </authorList>
    </citation>
    <scope>NUCLEOTIDE SEQUENCE</scope>
    <source>
        <strain evidence="2">20NA77.5</strain>
    </source>
</reference>
<name>A0ABY9RHQ9_9BURK</name>
<protein>
    <submittedName>
        <fullName evidence="2">GNAT family N-acetyltransferase</fullName>
    </submittedName>
</protein>
<evidence type="ECO:0000313" key="2">
    <source>
        <dbReference type="EMBL" id="WMW79631.1"/>
    </source>
</evidence>
<dbReference type="SUPFAM" id="SSF55729">
    <property type="entry name" value="Acyl-CoA N-acyltransferases (Nat)"/>
    <property type="match status" value="1"/>
</dbReference>
<keyword evidence="3" id="KW-1185">Reference proteome</keyword>
<gene>
    <name evidence="2" type="ORF">RF679_13350</name>
</gene>
<dbReference type="RefSeq" id="WP_309481126.1">
    <property type="nucleotide sequence ID" value="NZ_CP133720.1"/>
</dbReference>
<dbReference type="PROSITE" id="PS51186">
    <property type="entry name" value="GNAT"/>
    <property type="match status" value="1"/>
</dbReference>
<accession>A0ABY9RHQ9</accession>